<dbReference type="EMBL" id="PDKR01000005">
    <property type="protein sequence ID" value="PPI88375.1"/>
    <property type="molecule type" value="Genomic_DNA"/>
</dbReference>
<comment type="caution">
    <text evidence="2">The sequence shown here is derived from an EMBL/GenBank/DDBJ whole genome shotgun (WGS) entry which is preliminary data.</text>
</comment>
<dbReference type="OrthoDB" id="9780241at2"/>
<dbReference type="Gene3D" id="3.20.20.150">
    <property type="entry name" value="Divalent-metal-dependent TIM barrel enzymes"/>
    <property type="match status" value="1"/>
</dbReference>
<dbReference type="AlphaFoldDB" id="A0A2P5T1B4"/>
<dbReference type="PANTHER" id="PTHR12110">
    <property type="entry name" value="HYDROXYPYRUVATE ISOMERASE"/>
    <property type="match status" value="1"/>
</dbReference>
<dbReference type="SUPFAM" id="SSF51658">
    <property type="entry name" value="Xylose isomerase-like"/>
    <property type="match status" value="1"/>
</dbReference>
<evidence type="ECO:0000313" key="3">
    <source>
        <dbReference type="Proteomes" id="UP000295937"/>
    </source>
</evidence>
<dbReference type="InterPro" id="IPR050312">
    <property type="entry name" value="IolE/XylAMocC-like"/>
</dbReference>
<evidence type="ECO:0000259" key="1">
    <source>
        <dbReference type="Pfam" id="PF01261"/>
    </source>
</evidence>
<dbReference type="RefSeq" id="WP_136132683.1">
    <property type="nucleotide sequence ID" value="NZ_PDKR01000005.1"/>
</dbReference>
<dbReference type="GO" id="GO:0016853">
    <property type="term" value="F:isomerase activity"/>
    <property type="evidence" value="ECO:0007669"/>
    <property type="project" value="UniProtKB-KW"/>
</dbReference>
<feature type="domain" description="Xylose isomerase-like TIM barrel" evidence="1">
    <location>
        <begin position="21"/>
        <end position="255"/>
    </location>
</feature>
<dbReference type="Pfam" id="PF01261">
    <property type="entry name" value="AP_endonuc_2"/>
    <property type="match status" value="1"/>
</dbReference>
<dbReference type="Proteomes" id="UP000295937">
    <property type="component" value="Unassembled WGS sequence"/>
</dbReference>
<evidence type="ECO:0000313" key="2">
    <source>
        <dbReference type="EMBL" id="PPI88375.1"/>
    </source>
</evidence>
<organism evidence="2 3">
    <name type="scientific">Candidatus Pantoea edessiphila</name>
    <dbReference type="NCBI Taxonomy" id="2044610"/>
    <lineage>
        <taxon>Bacteria</taxon>
        <taxon>Pseudomonadati</taxon>
        <taxon>Pseudomonadota</taxon>
        <taxon>Gammaproteobacteria</taxon>
        <taxon>Enterobacterales</taxon>
        <taxon>Erwiniaceae</taxon>
        <taxon>Pantoea</taxon>
    </lineage>
</organism>
<dbReference type="InterPro" id="IPR036237">
    <property type="entry name" value="Xyl_isomerase-like_sf"/>
</dbReference>
<gene>
    <name evidence="2" type="ORF">CRV09_03015</name>
</gene>
<sequence length="272" mass="31261">MTRNLKFINLVLLGGEIEQKLKAAHKAGFDQVEIWREDIKDNFNIISSITKFSIEKGIGFTNLQVLRDCTGIPNEDHKKKREELRQFINLAQTIGCNAIQVLASTREDCLVDRVDDDLCWIASEAIKYKIKIMYEPIAWSSVDNTLPLAWERIKRLNQPNIGLVVDLFHIYALGGDAFQLDEIPRDRIYEVQLCDIAKKLPRDKKSLMNIARHERQLPGKGIIKIECFIDKLKSIGYKGPIGIEVFNDKLKCLSPYEVARQAWISLNSYWPS</sequence>
<keyword evidence="2" id="KW-0413">Isomerase</keyword>
<protein>
    <submittedName>
        <fullName evidence="2">Xylose isomerase</fullName>
    </submittedName>
</protein>
<reference evidence="2 3" key="1">
    <citation type="journal article" date="2018" name="Genome Biol. Evol.">
        <title>Cladogenesis and Genomic Streamlining in Extracellular Endosymbionts of Tropical Stink Bugs.</title>
        <authorList>
            <person name="Otero-Bravo A."/>
            <person name="Goffredi S."/>
            <person name="Sabree Z.L."/>
        </authorList>
    </citation>
    <scope>NUCLEOTIDE SEQUENCE [LARGE SCALE GENOMIC DNA]</scope>
    <source>
        <strain evidence="2 3">SoEO</strain>
    </source>
</reference>
<accession>A0A2P5T1B4</accession>
<proteinExistence type="predicted"/>
<name>A0A2P5T1B4_9GAMM</name>
<dbReference type="PANTHER" id="PTHR12110:SF21">
    <property type="entry name" value="XYLOSE ISOMERASE-LIKE TIM BARREL DOMAIN-CONTAINING PROTEIN"/>
    <property type="match status" value="1"/>
</dbReference>
<dbReference type="InterPro" id="IPR013022">
    <property type="entry name" value="Xyl_isomerase-like_TIM-brl"/>
</dbReference>